<dbReference type="InterPro" id="IPR052196">
    <property type="entry name" value="Bact_Kbp"/>
</dbReference>
<dbReference type="SUPFAM" id="SSF54106">
    <property type="entry name" value="LysM domain"/>
    <property type="match status" value="1"/>
</dbReference>
<evidence type="ECO:0000259" key="1">
    <source>
        <dbReference type="PROSITE" id="PS51782"/>
    </source>
</evidence>
<dbReference type="SMART" id="SM00257">
    <property type="entry name" value="LysM"/>
    <property type="match status" value="1"/>
</dbReference>
<accession>A0A7X0F0N7</accession>
<gene>
    <name evidence="2" type="ORF">FHU36_004401</name>
</gene>
<dbReference type="PROSITE" id="PS51782">
    <property type="entry name" value="LYSM"/>
    <property type="match status" value="1"/>
</dbReference>
<dbReference type="Gene3D" id="3.10.350.10">
    <property type="entry name" value="LysM domain"/>
    <property type="match status" value="1"/>
</dbReference>
<dbReference type="AlphaFoldDB" id="A0A7X0F0N7"/>
<dbReference type="EMBL" id="JACHJB010000002">
    <property type="protein sequence ID" value="MBB6347856.1"/>
    <property type="molecule type" value="Genomic_DNA"/>
</dbReference>
<protein>
    <recommendedName>
        <fullName evidence="1">LysM domain-containing protein</fullName>
    </recommendedName>
</protein>
<dbReference type="RefSeq" id="WP_185085727.1">
    <property type="nucleotide sequence ID" value="NZ_JACHJB010000002.1"/>
</dbReference>
<dbReference type="Proteomes" id="UP000583800">
    <property type="component" value="Unassembled WGS sequence"/>
</dbReference>
<comment type="caution">
    <text evidence="2">The sequence shown here is derived from an EMBL/GenBank/DDBJ whole genome shotgun (WGS) entry which is preliminary data.</text>
</comment>
<sequence>MTEAPERPQSVTVTPDDTLWSLAEEYFEDSSRWNAIYEANRDVLTDPTAVRPGMVLRLPMEIYPRHLRAVAGVFATEGGDLADFVRQAGDDLNAIGDFWGQDKLATTFFKGEGGSMGYEAVSSQIARDFESLREGHAGIAGRLRLMADHVEVADWDSIAAILATLSEPD</sequence>
<dbReference type="PANTHER" id="PTHR34700:SF4">
    <property type="entry name" value="PHAGE-LIKE ELEMENT PBSX PROTEIN XKDP"/>
    <property type="match status" value="1"/>
</dbReference>
<proteinExistence type="predicted"/>
<keyword evidence="3" id="KW-1185">Reference proteome</keyword>
<evidence type="ECO:0000313" key="3">
    <source>
        <dbReference type="Proteomes" id="UP000583800"/>
    </source>
</evidence>
<feature type="domain" description="LysM" evidence="1">
    <location>
        <begin position="9"/>
        <end position="58"/>
    </location>
</feature>
<dbReference type="PANTHER" id="PTHR34700">
    <property type="entry name" value="POTASSIUM BINDING PROTEIN KBP"/>
    <property type="match status" value="1"/>
</dbReference>
<reference evidence="2 3" key="1">
    <citation type="submission" date="2020-08" db="EMBL/GenBank/DDBJ databases">
        <title>Sequencing the genomes of 1000 actinobacteria strains.</title>
        <authorList>
            <person name="Klenk H.-P."/>
        </authorList>
    </citation>
    <scope>NUCLEOTIDE SEQUENCE [LARGE SCALE GENOMIC DNA]</scope>
    <source>
        <strain evidence="2 3">DSM 45913</strain>
    </source>
</reference>
<evidence type="ECO:0000313" key="2">
    <source>
        <dbReference type="EMBL" id="MBB6347856.1"/>
    </source>
</evidence>
<organism evidence="2 3">
    <name type="scientific">Nonomuraea muscovyensis</name>
    <dbReference type="NCBI Taxonomy" id="1124761"/>
    <lineage>
        <taxon>Bacteria</taxon>
        <taxon>Bacillati</taxon>
        <taxon>Actinomycetota</taxon>
        <taxon>Actinomycetes</taxon>
        <taxon>Streptosporangiales</taxon>
        <taxon>Streptosporangiaceae</taxon>
        <taxon>Nonomuraea</taxon>
    </lineage>
</organism>
<dbReference type="InterPro" id="IPR036779">
    <property type="entry name" value="LysM_dom_sf"/>
</dbReference>
<name>A0A7X0F0N7_9ACTN</name>
<dbReference type="Pfam" id="PF01476">
    <property type="entry name" value="LysM"/>
    <property type="match status" value="1"/>
</dbReference>
<dbReference type="InterPro" id="IPR018392">
    <property type="entry name" value="LysM"/>
</dbReference>